<organism evidence="2 3">
    <name type="scientific">Brachyspira hampsonii 30446</name>
    <dbReference type="NCBI Taxonomy" id="1289135"/>
    <lineage>
        <taxon>Bacteria</taxon>
        <taxon>Pseudomonadati</taxon>
        <taxon>Spirochaetota</taxon>
        <taxon>Spirochaetia</taxon>
        <taxon>Brachyspirales</taxon>
        <taxon>Brachyspiraceae</taxon>
        <taxon>Brachyspira</taxon>
    </lineage>
</organism>
<proteinExistence type="predicted"/>
<dbReference type="InterPro" id="IPR027417">
    <property type="entry name" value="P-loop_NTPase"/>
</dbReference>
<evidence type="ECO:0000313" key="2">
    <source>
        <dbReference type="EMBL" id="EKV55940.1"/>
    </source>
</evidence>
<dbReference type="Pfam" id="PF00271">
    <property type="entry name" value="Helicase_C"/>
    <property type="match status" value="1"/>
</dbReference>
<comment type="caution">
    <text evidence="2">The sequence shown here is derived from an EMBL/GenBank/DDBJ whole genome shotgun (WGS) entry which is preliminary data.</text>
</comment>
<dbReference type="EMBL" id="ALNZ01000035">
    <property type="protein sequence ID" value="EKV55940.1"/>
    <property type="molecule type" value="Genomic_DNA"/>
</dbReference>
<sequence length="46" mass="5343">MKRLTEYNIITGKTPQSERYIIYKKFKTGEIKILIVSKVANLSVNL</sequence>
<dbReference type="Proteomes" id="UP000011663">
    <property type="component" value="Unassembled WGS sequence"/>
</dbReference>
<keyword evidence="2" id="KW-0347">Helicase</keyword>
<dbReference type="GO" id="GO:0004386">
    <property type="term" value="F:helicase activity"/>
    <property type="evidence" value="ECO:0007669"/>
    <property type="project" value="UniProtKB-KW"/>
</dbReference>
<reference evidence="2 3" key="1">
    <citation type="submission" date="2012-07" db="EMBL/GenBank/DDBJ databases">
        <title>Genome sequence of Brachyspira sp. 30446, isolated from a pig with mucohaemorrhagic colitis.</title>
        <authorList>
            <person name="Rubin J.E."/>
            <person name="Fernando C."/>
            <person name="Harding J.C.S."/>
            <person name="Hill J.E."/>
        </authorList>
    </citation>
    <scope>NUCLEOTIDE SEQUENCE [LARGE SCALE GENOMIC DNA]</scope>
    <source>
        <strain evidence="2 3">30446</strain>
    </source>
</reference>
<dbReference type="GeneID" id="70080221"/>
<evidence type="ECO:0000313" key="3">
    <source>
        <dbReference type="Proteomes" id="UP000011663"/>
    </source>
</evidence>
<protein>
    <submittedName>
        <fullName evidence="2">DNA or RNA helicase of superfamily II</fullName>
    </submittedName>
</protein>
<feature type="domain" description="Helicase C-terminal" evidence="1">
    <location>
        <begin position="6"/>
        <end position="46"/>
    </location>
</feature>
<dbReference type="InterPro" id="IPR001650">
    <property type="entry name" value="Helicase_C-like"/>
</dbReference>
<dbReference type="AlphaFoldDB" id="A0A2U4F4S9"/>
<dbReference type="STRING" id="1289135.A966_12883"/>
<gene>
    <name evidence="2" type="ORF">A966_12883</name>
</gene>
<accession>A0A2U4F4S9</accession>
<evidence type="ECO:0000259" key="1">
    <source>
        <dbReference type="Pfam" id="PF00271"/>
    </source>
</evidence>
<keyword evidence="2" id="KW-0378">Hydrolase</keyword>
<keyword evidence="2" id="KW-0547">Nucleotide-binding</keyword>
<name>A0A2U4F4S9_9SPIR</name>
<keyword evidence="2" id="KW-0067">ATP-binding</keyword>
<dbReference type="SUPFAM" id="SSF52540">
    <property type="entry name" value="P-loop containing nucleoside triphosphate hydrolases"/>
    <property type="match status" value="1"/>
</dbReference>
<dbReference type="RefSeq" id="WP_008726114.1">
    <property type="nucleotide sequence ID" value="NZ_JH994111.1"/>
</dbReference>
<dbReference type="Gene3D" id="3.40.50.300">
    <property type="entry name" value="P-loop containing nucleotide triphosphate hydrolases"/>
    <property type="match status" value="1"/>
</dbReference>